<dbReference type="Pfam" id="PF04199">
    <property type="entry name" value="Cyclase"/>
    <property type="match status" value="1"/>
</dbReference>
<sequence length="355" mass="38968">MNDLAKAESECETAEGAVEVIRFDTSIYDTPFSKLPDQKRVWLGSPSSTLEGLGRLSILTPDVVSAAATEVKTGRRVGLNWDLTKLEFSQFGRQSLCHKIVPLYGPGGTGLGACFDDVYEMNPQQSSQWDGFRHYSQPFNSSDPSSSKNRVFYGGTTKDQIMDPSNHRIGIQHWASEGIAGRGILLDYHLWASTQSPPLKYSCFSTHAIPFQTIQAMCNSADVTPRKGDILFIRTGLIPEWDAFTTEQKKAYAAQERPEHAGVEASIELLEWLWDSGISAVAGDAISWEVYPTPGAVSVHEYLLGGWGMPIGEMFDLEALSKTCAALKRYSFFVTSMPLNMTGGVSSPPNAMAIF</sequence>
<protein>
    <recommendedName>
        <fullName evidence="4">Cyclase</fullName>
    </recommendedName>
</protein>
<accession>A0A2J6QLR2</accession>
<dbReference type="PANTHER" id="PTHR34861:SF8">
    <property type="entry name" value="CYCLASE"/>
    <property type="match status" value="1"/>
</dbReference>
<dbReference type="InterPro" id="IPR037175">
    <property type="entry name" value="KFase_sf"/>
</dbReference>
<dbReference type="Gene3D" id="3.50.30.50">
    <property type="entry name" value="Putative cyclase"/>
    <property type="match status" value="1"/>
</dbReference>
<dbReference type="GO" id="GO:0019441">
    <property type="term" value="P:L-tryptophan catabolic process to kynurenine"/>
    <property type="evidence" value="ECO:0007669"/>
    <property type="project" value="InterPro"/>
</dbReference>
<evidence type="ECO:0000313" key="3">
    <source>
        <dbReference type="Proteomes" id="UP000235672"/>
    </source>
</evidence>
<dbReference type="AlphaFoldDB" id="A0A2J6QLR2"/>
<keyword evidence="3" id="KW-1185">Reference proteome</keyword>
<name>A0A2J6QLR2_9HELO</name>
<proteinExistence type="inferred from homology"/>
<gene>
    <name evidence="2" type="ORF">NA56DRAFT_640952</name>
</gene>
<evidence type="ECO:0000256" key="1">
    <source>
        <dbReference type="ARBA" id="ARBA00007865"/>
    </source>
</evidence>
<evidence type="ECO:0000313" key="2">
    <source>
        <dbReference type="EMBL" id="PMD27223.1"/>
    </source>
</evidence>
<dbReference type="PANTHER" id="PTHR34861">
    <property type="match status" value="1"/>
</dbReference>
<comment type="similarity">
    <text evidence="1">Belongs to the Cyclase 1 superfamily.</text>
</comment>
<evidence type="ECO:0008006" key="4">
    <source>
        <dbReference type="Google" id="ProtNLM"/>
    </source>
</evidence>
<dbReference type="SUPFAM" id="SSF102198">
    <property type="entry name" value="Putative cyclase"/>
    <property type="match status" value="1"/>
</dbReference>
<organism evidence="2 3">
    <name type="scientific">Hyaloscypha hepaticicola</name>
    <dbReference type="NCBI Taxonomy" id="2082293"/>
    <lineage>
        <taxon>Eukaryota</taxon>
        <taxon>Fungi</taxon>
        <taxon>Dikarya</taxon>
        <taxon>Ascomycota</taxon>
        <taxon>Pezizomycotina</taxon>
        <taxon>Leotiomycetes</taxon>
        <taxon>Helotiales</taxon>
        <taxon>Hyaloscyphaceae</taxon>
        <taxon>Hyaloscypha</taxon>
    </lineage>
</organism>
<dbReference type="InterPro" id="IPR007325">
    <property type="entry name" value="KFase/CYL"/>
</dbReference>
<dbReference type="EMBL" id="KZ613466">
    <property type="protein sequence ID" value="PMD27223.1"/>
    <property type="molecule type" value="Genomic_DNA"/>
</dbReference>
<dbReference type="GO" id="GO:0004061">
    <property type="term" value="F:arylformamidase activity"/>
    <property type="evidence" value="ECO:0007669"/>
    <property type="project" value="InterPro"/>
</dbReference>
<dbReference type="STRING" id="1745343.A0A2J6QLR2"/>
<dbReference type="OrthoDB" id="5396at2759"/>
<reference evidence="2 3" key="1">
    <citation type="submission" date="2016-05" db="EMBL/GenBank/DDBJ databases">
        <title>A degradative enzymes factory behind the ericoid mycorrhizal symbiosis.</title>
        <authorList>
            <consortium name="DOE Joint Genome Institute"/>
            <person name="Martino E."/>
            <person name="Morin E."/>
            <person name="Grelet G."/>
            <person name="Kuo A."/>
            <person name="Kohler A."/>
            <person name="Daghino S."/>
            <person name="Barry K."/>
            <person name="Choi C."/>
            <person name="Cichocki N."/>
            <person name="Clum A."/>
            <person name="Copeland A."/>
            <person name="Hainaut M."/>
            <person name="Haridas S."/>
            <person name="Labutti K."/>
            <person name="Lindquist E."/>
            <person name="Lipzen A."/>
            <person name="Khouja H.-R."/>
            <person name="Murat C."/>
            <person name="Ohm R."/>
            <person name="Olson A."/>
            <person name="Spatafora J."/>
            <person name="Veneault-Fourrey C."/>
            <person name="Henrissat B."/>
            <person name="Grigoriev I."/>
            <person name="Martin F."/>
            <person name="Perotto S."/>
        </authorList>
    </citation>
    <scope>NUCLEOTIDE SEQUENCE [LARGE SCALE GENOMIC DNA]</scope>
    <source>
        <strain evidence="2 3">UAMH 7357</strain>
    </source>
</reference>
<dbReference type="Proteomes" id="UP000235672">
    <property type="component" value="Unassembled WGS sequence"/>
</dbReference>